<reference evidence="2 3" key="1">
    <citation type="submission" date="2015-03" db="EMBL/GenBank/DDBJ databases">
        <authorList>
            <consortium name="Pathogen Informatics"/>
        </authorList>
    </citation>
    <scope>NUCLEOTIDE SEQUENCE [LARGE SCALE GENOMIC DNA]</scope>
    <source>
        <strain evidence="2 3">A1104</strain>
    </source>
</reference>
<feature type="transmembrane region" description="Helical" evidence="1">
    <location>
        <begin position="13"/>
        <end position="33"/>
    </location>
</feature>
<evidence type="ECO:0000256" key="1">
    <source>
        <dbReference type="SAM" id="Phobius"/>
    </source>
</evidence>
<keyword evidence="1" id="KW-1133">Transmembrane helix</keyword>
<dbReference type="EMBL" id="CQPA01000008">
    <property type="protein sequence ID" value="CNT96560.1"/>
    <property type="molecule type" value="Genomic_DNA"/>
</dbReference>
<proteinExistence type="predicted"/>
<keyword evidence="1" id="KW-0472">Membrane</keyword>
<organism evidence="2 3">
    <name type="scientific">Salmonella enterica subsp. enterica serovar Bovismorbificans</name>
    <dbReference type="NCBI Taxonomy" id="58097"/>
    <lineage>
        <taxon>Bacteria</taxon>
        <taxon>Pseudomonadati</taxon>
        <taxon>Pseudomonadota</taxon>
        <taxon>Gammaproteobacteria</taxon>
        <taxon>Enterobacterales</taxon>
        <taxon>Enterobacteriaceae</taxon>
        <taxon>Salmonella</taxon>
    </lineage>
</organism>
<gene>
    <name evidence="2" type="ORF">ERS008198_01549</name>
</gene>
<sequence length="107" mass="11575">MAFTLTGELADKLLAFGNGVPVLVILVIVVRMATQETFGIAAMSQTFQRFQQRRVEGFTRGGVVDGLTVDLRGTGAVIKGFGAAFDFQRVDAHFRQALHVGDSAQIF</sequence>
<accession>A0A655C571</accession>
<keyword evidence="1" id="KW-0812">Transmembrane</keyword>
<dbReference type="Proteomes" id="UP000041314">
    <property type="component" value="Unassembled WGS sequence"/>
</dbReference>
<name>A0A655C571_SALET</name>
<evidence type="ECO:0000313" key="3">
    <source>
        <dbReference type="Proteomes" id="UP000041314"/>
    </source>
</evidence>
<dbReference type="AlphaFoldDB" id="A0A655C571"/>
<evidence type="ECO:0000313" key="2">
    <source>
        <dbReference type="EMBL" id="CNT96560.1"/>
    </source>
</evidence>
<protein>
    <submittedName>
        <fullName evidence="2">Uncharacterized protein</fullName>
    </submittedName>
</protein>